<dbReference type="AlphaFoldDB" id="A0A1B1NPZ3"/>
<dbReference type="STRING" id="45658.VSVS12_01999"/>
<dbReference type="KEGG" id="vsc:VSVS12_01999"/>
<sequence length="395" mass="45243">MRASMTIAGKVIASFIIGSAAMLPAQAVEFSGQTNLEHRQYIDQGLQGQDKGQSSMVLQPEWYWDLSEGEASFTFVPFYRYDEMDTQRTHGDIREALYLTYWDDYELRVGIGKVFWGVTESAHLVDVINQTDAIESVDGEDKLGQPMLHLSVIKEWGTVDALLLPYFRERTFAGEEGRLRPLIPVSDEAIYQSSQEQKHIDYALRYSTMVEDWDFGLSYFQGTNRDPYYRFDGNTLNPYYAQSKQAGLDIQGIVGDWLWKLESIYRDSDDHHLGAVGGFEYTWVGVFDSIWDIGLISEYLYDSRGDNAQMIGQNDVFVGTRFAFNDAAGTEVLIGATQDLDHSDVYTAKLEASSRINNALKWRIDAWLFENETPSDLLYFARQDDFIELSLEYYF</sequence>
<keyword evidence="2" id="KW-1185">Reference proteome</keyword>
<dbReference type="RefSeq" id="WP_065430558.1">
    <property type="nucleotide sequence ID" value="NZ_CP016307.1"/>
</dbReference>
<dbReference type="Proteomes" id="UP000092528">
    <property type="component" value="Chromosome 1"/>
</dbReference>
<evidence type="ECO:0000313" key="1">
    <source>
        <dbReference type="EMBL" id="ANU36097.1"/>
    </source>
</evidence>
<dbReference type="PATRIC" id="fig|45658.6.peg.1964"/>
<gene>
    <name evidence="1" type="ORF">VSVS05_00970</name>
</gene>
<reference evidence="1 2" key="1">
    <citation type="submission" date="2016-07" db="EMBL/GenBank/DDBJ databases">
        <title>Genome sequencing of Vibrio scophthalmi strain VS-05, an isolated from Paralichthys olivaceus.</title>
        <authorList>
            <person name="Han H.-J."/>
        </authorList>
    </citation>
    <scope>NUCLEOTIDE SEQUENCE [LARGE SCALE GENOMIC DNA]</scope>
    <source>
        <strain evidence="1 2">VS-05</strain>
    </source>
</reference>
<dbReference type="EMBL" id="CP016414">
    <property type="protein sequence ID" value="ANU36097.1"/>
    <property type="molecule type" value="Genomic_DNA"/>
</dbReference>
<organism evidence="1 2">
    <name type="scientific">Vibrio scophthalmi</name>
    <dbReference type="NCBI Taxonomy" id="45658"/>
    <lineage>
        <taxon>Bacteria</taxon>
        <taxon>Pseudomonadati</taxon>
        <taxon>Pseudomonadota</taxon>
        <taxon>Gammaproteobacteria</taxon>
        <taxon>Vibrionales</taxon>
        <taxon>Vibrionaceae</taxon>
        <taxon>Vibrio</taxon>
    </lineage>
</organism>
<evidence type="ECO:0000313" key="2">
    <source>
        <dbReference type="Proteomes" id="UP000092528"/>
    </source>
</evidence>
<name>A0A1B1NPZ3_9VIBR</name>
<proteinExistence type="predicted"/>
<accession>A0A1B1NPZ3</accession>
<protein>
    <submittedName>
        <fullName evidence="1">Uncharacterized protein</fullName>
    </submittedName>
</protein>
<dbReference type="GeneID" id="96871035"/>